<keyword evidence="2" id="KW-1185">Reference proteome</keyword>
<evidence type="ECO:0000313" key="1">
    <source>
        <dbReference type="EMBL" id="MFD1628803.1"/>
    </source>
</evidence>
<evidence type="ECO:0008006" key="3">
    <source>
        <dbReference type="Google" id="ProtNLM"/>
    </source>
</evidence>
<reference evidence="2" key="1">
    <citation type="journal article" date="2019" name="Int. J. Syst. Evol. Microbiol.">
        <title>The Global Catalogue of Microorganisms (GCM) 10K type strain sequencing project: providing services to taxonomists for standard genome sequencing and annotation.</title>
        <authorList>
            <consortium name="The Broad Institute Genomics Platform"/>
            <consortium name="The Broad Institute Genome Sequencing Center for Infectious Disease"/>
            <person name="Wu L."/>
            <person name="Ma J."/>
        </authorList>
    </citation>
    <scope>NUCLEOTIDE SEQUENCE [LARGE SCALE GENOMIC DNA]</scope>
    <source>
        <strain evidence="2">CCUG 53762</strain>
    </source>
</reference>
<evidence type="ECO:0000313" key="2">
    <source>
        <dbReference type="Proteomes" id="UP001597118"/>
    </source>
</evidence>
<dbReference type="EMBL" id="JBHUDG010000003">
    <property type="protein sequence ID" value="MFD1628803.1"/>
    <property type="molecule type" value="Genomic_DNA"/>
</dbReference>
<dbReference type="RefSeq" id="WP_379661188.1">
    <property type="nucleotide sequence ID" value="NZ_JBHUDG010000003.1"/>
</dbReference>
<comment type="caution">
    <text evidence="1">The sequence shown here is derived from an EMBL/GenBank/DDBJ whole genome shotgun (WGS) entry which is preliminary data.</text>
</comment>
<protein>
    <recommendedName>
        <fullName evidence="3">Lipocalin-like domain-containing protein</fullName>
    </recommendedName>
</protein>
<sequence>MKKIILYSVLILLSGCGQVENNGENQGKDIGNETEMHYSDINIANTKWRFILQEGCDEIYSFNSDSTYEYNSCEWDNIFKGNFSVKKDTIVLIQNEYRDYYANDGTVTMQEEKVRYKLLLRKNYFVILSREEFVQGRWDEGGSRDIIVENNKYYKLNRF</sequence>
<dbReference type="PROSITE" id="PS51257">
    <property type="entry name" value="PROKAR_LIPOPROTEIN"/>
    <property type="match status" value="1"/>
</dbReference>
<proteinExistence type="predicted"/>
<name>A0ABW4I939_9SPHI</name>
<gene>
    <name evidence="1" type="ORF">ACFSAH_02885</name>
</gene>
<dbReference type="Proteomes" id="UP001597118">
    <property type="component" value="Unassembled WGS sequence"/>
</dbReference>
<accession>A0ABW4I939</accession>
<organism evidence="1 2">
    <name type="scientific">Pseudopedobacter beijingensis</name>
    <dbReference type="NCBI Taxonomy" id="1207056"/>
    <lineage>
        <taxon>Bacteria</taxon>
        <taxon>Pseudomonadati</taxon>
        <taxon>Bacteroidota</taxon>
        <taxon>Sphingobacteriia</taxon>
        <taxon>Sphingobacteriales</taxon>
        <taxon>Sphingobacteriaceae</taxon>
        <taxon>Pseudopedobacter</taxon>
    </lineage>
</organism>